<evidence type="ECO:0000256" key="7">
    <source>
        <dbReference type="ARBA" id="ARBA00023033"/>
    </source>
</evidence>
<dbReference type="InterPro" id="IPR050775">
    <property type="entry name" value="FAD-binding_Monooxygenases"/>
</dbReference>
<keyword evidence="9" id="KW-1185">Reference proteome</keyword>
<keyword evidence="6 8" id="KW-0560">Oxidoreductase</keyword>
<accession>A0A231H872</accession>
<evidence type="ECO:0000256" key="4">
    <source>
        <dbReference type="ARBA" id="ARBA00022827"/>
    </source>
</evidence>
<dbReference type="Pfam" id="PF13738">
    <property type="entry name" value="Pyr_redox_3"/>
    <property type="match status" value="1"/>
</dbReference>
<dbReference type="InterPro" id="IPR036188">
    <property type="entry name" value="FAD/NAD-bd_sf"/>
</dbReference>
<keyword evidence="4" id="KW-0274">FAD</keyword>
<gene>
    <name evidence="8" type="ORF">B7C42_02338</name>
</gene>
<dbReference type="AlphaFoldDB" id="A0A231H872"/>
<comment type="similarity">
    <text evidence="2">Belongs to the FAD-binding monooxygenase family.</text>
</comment>
<evidence type="ECO:0000256" key="5">
    <source>
        <dbReference type="ARBA" id="ARBA00022857"/>
    </source>
</evidence>
<evidence type="ECO:0000256" key="6">
    <source>
        <dbReference type="ARBA" id="ARBA00023002"/>
    </source>
</evidence>
<dbReference type="EC" id="1.14.13.-" evidence="8"/>
<evidence type="ECO:0000313" key="9">
    <source>
        <dbReference type="Proteomes" id="UP000215506"/>
    </source>
</evidence>
<sequence>MAIDHEVIIVGAGFSGIGVAIALRKAGFRDFLIVDDADGVGGTWHWNTYPGIAVDIPSFSYQYSFERSSRWSRIYAPGRELKDYAEHCVDKYGLRPRIRFSTTITAAEFDEDASVWTLRTGDGETLTARYVIGATGVLTRPKLPDIPGVESFSGLTMHTSRWDHARELRGKRVAIIGTGASAVQVIPSIAPDVAELTVFQRTPIWCLPRPDTTLPTPARWALRYLPGGQAISRLASQAFVELTFPLSAHYYSNLPLARLGERSGLAHLRRQVHDPAVRDKLTPRYALGCKRPGFSNDYLPTFNRDNVTLETDPIAEITPTGVRTAAGTEYPADVLILATGFKVMESGNMPTFDMTGVGGRDLEKWWDENRLQAYEGVSVPGFPNFFSIIGPYGYNGASYFTLIEMQTSHILRLLRHARGKRAHRIEVTAAANERYFREMLERRGGQVFWQDSCAISNSYYFDKHGDVPLKPMSTVEAAWRATHFDLGDYTFEQIPAQVPTTRAS</sequence>
<organism evidence="8 9">
    <name type="scientific">Nocardia cerradoensis</name>
    <dbReference type="NCBI Taxonomy" id="85688"/>
    <lineage>
        <taxon>Bacteria</taxon>
        <taxon>Bacillati</taxon>
        <taxon>Actinomycetota</taxon>
        <taxon>Actinomycetes</taxon>
        <taxon>Mycobacteriales</taxon>
        <taxon>Nocardiaceae</taxon>
        <taxon>Nocardia</taxon>
    </lineage>
</organism>
<keyword evidence="3" id="KW-0285">Flavoprotein</keyword>
<keyword evidence="7 8" id="KW-0503">Monooxygenase</keyword>
<evidence type="ECO:0000256" key="2">
    <source>
        <dbReference type="ARBA" id="ARBA00010139"/>
    </source>
</evidence>
<dbReference type="GO" id="GO:0016709">
    <property type="term" value="F:oxidoreductase activity, acting on paired donors, with incorporation or reduction of molecular oxygen, NAD(P)H as one donor, and incorporation of one atom of oxygen"/>
    <property type="evidence" value="ECO:0007669"/>
    <property type="project" value="UniProtKB-ARBA"/>
</dbReference>
<name>A0A231H872_9NOCA</name>
<dbReference type="PANTHER" id="PTHR43098">
    <property type="entry name" value="L-ORNITHINE N(5)-MONOOXYGENASE-RELATED"/>
    <property type="match status" value="1"/>
</dbReference>
<protein>
    <submittedName>
        <fullName evidence="8">Baeyer-Villiger monooxygenase</fullName>
        <ecNumber evidence="8">1.14.13.-</ecNumber>
    </submittedName>
</protein>
<evidence type="ECO:0000313" key="8">
    <source>
        <dbReference type="EMBL" id="OXR45213.1"/>
    </source>
</evidence>
<evidence type="ECO:0000256" key="3">
    <source>
        <dbReference type="ARBA" id="ARBA00022630"/>
    </source>
</evidence>
<keyword evidence="5" id="KW-0521">NADP</keyword>
<comment type="cofactor">
    <cofactor evidence="1">
        <name>FAD</name>
        <dbReference type="ChEBI" id="CHEBI:57692"/>
    </cofactor>
</comment>
<reference evidence="8 9" key="1">
    <citation type="submission" date="2017-07" db="EMBL/GenBank/DDBJ databases">
        <title>First draft Genome Sequence of Nocardia cerradoensis isolated from human infection.</title>
        <authorList>
            <person name="Carrasco G."/>
        </authorList>
    </citation>
    <scope>NUCLEOTIDE SEQUENCE [LARGE SCALE GENOMIC DNA]</scope>
    <source>
        <strain evidence="8 9">CNM20130759</strain>
    </source>
</reference>
<dbReference type="SUPFAM" id="SSF51905">
    <property type="entry name" value="FAD/NAD(P)-binding domain"/>
    <property type="match status" value="1"/>
</dbReference>
<dbReference type="Gene3D" id="3.50.50.60">
    <property type="entry name" value="FAD/NAD(P)-binding domain"/>
    <property type="match status" value="2"/>
</dbReference>
<proteinExistence type="inferred from homology"/>
<dbReference type="Proteomes" id="UP000215506">
    <property type="component" value="Unassembled WGS sequence"/>
</dbReference>
<dbReference type="EMBL" id="NGAF01000004">
    <property type="protein sequence ID" value="OXR45213.1"/>
    <property type="molecule type" value="Genomic_DNA"/>
</dbReference>
<comment type="caution">
    <text evidence="8">The sequence shown here is derived from an EMBL/GenBank/DDBJ whole genome shotgun (WGS) entry which is preliminary data.</text>
</comment>
<dbReference type="RefSeq" id="WP_094025285.1">
    <property type="nucleotide sequence ID" value="NZ_NGAF01000004.1"/>
</dbReference>
<dbReference type="PANTHER" id="PTHR43098:SF3">
    <property type="entry name" value="L-ORNITHINE N(5)-MONOOXYGENASE-RELATED"/>
    <property type="match status" value="1"/>
</dbReference>
<evidence type="ECO:0000256" key="1">
    <source>
        <dbReference type="ARBA" id="ARBA00001974"/>
    </source>
</evidence>